<dbReference type="PANTHER" id="PTHR10579">
    <property type="entry name" value="CALCIUM-ACTIVATED CHLORIDE CHANNEL REGULATOR"/>
    <property type="match status" value="1"/>
</dbReference>
<feature type="compositionally biased region" description="Pro residues" evidence="1">
    <location>
        <begin position="74"/>
        <end position="84"/>
    </location>
</feature>
<gene>
    <name evidence="4" type="ORF">GF068_24670</name>
</gene>
<evidence type="ECO:0000256" key="1">
    <source>
        <dbReference type="SAM" id="MobiDB-lite"/>
    </source>
</evidence>
<dbReference type="InterPro" id="IPR036465">
    <property type="entry name" value="vWFA_dom_sf"/>
</dbReference>
<reference evidence="4 5" key="1">
    <citation type="submission" date="2019-10" db="EMBL/GenBank/DDBJ databases">
        <title>A soil myxobacterium in the family Polyangiaceae.</title>
        <authorList>
            <person name="Li Y."/>
            <person name="Wang J."/>
        </authorList>
    </citation>
    <scope>NUCLEOTIDE SEQUENCE [LARGE SCALE GENOMIC DNA]</scope>
    <source>
        <strain evidence="4 5">DSM 14734</strain>
    </source>
</reference>
<dbReference type="OrthoDB" id="9781333at2"/>
<organism evidence="4 5">
    <name type="scientific">Polyangium spumosum</name>
    <dbReference type="NCBI Taxonomy" id="889282"/>
    <lineage>
        <taxon>Bacteria</taxon>
        <taxon>Pseudomonadati</taxon>
        <taxon>Myxococcota</taxon>
        <taxon>Polyangia</taxon>
        <taxon>Polyangiales</taxon>
        <taxon>Polyangiaceae</taxon>
        <taxon>Polyangium</taxon>
    </lineage>
</organism>
<dbReference type="AlphaFoldDB" id="A0A6N7PXD9"/>
<evidence type="ECO:0000259" key="3">
    <source>
        <dbReference type="PROSITE" id="PS50234"/>
    </source>
</evidence>
<evidence type="ECO:0000256" key="2">
    <source>
        <dbReference type="SAM" id="SignalP"/>
    </source>
</evidence>
<feature type="signal peptide" evidence="2">
    <location>
        <begin position="1"/>
        <end position="24"/>
    </location>
</feature>
<feature type="chain" id="PRO_5026897002" evidence="2">
    <location>
        <begin position="25"/>
        <end position="529"/>
    </location>
</feature>
<dbReference type="EMBL" id="WJIE01000007">
    <property type="protein sequence ID" value="MRG95090.1"/>
    <property type="molecule type" value="Genomic_DNA"/>
</dbReference>
<accession>A0A6N7PXD9</accession>
<dbReference type="SMART" id="SM00327">
    <property type="entry name" value="VWA"/>
    <property type="match status" value="1"/>
</dbReference>
<dbReference type="InterPro" id="IPR002035">
    <property type="entry name" value="VWF_A"/>
</dbReference>
<evidence type="ECO:0000313" key="5">
    <source>
        <dbReference type="Proteomes" id="UP000440224"/>
    </source>
</evidence>
<dbReference type="PROSITE" id="PS50234">
    <property type="entry name" value="VWFA"/>
    <property type="match status" value="1"/>
</dbReference>
<dbReference type="PROSITE" id="PS51257">
    <property type="entry name" value="PROKAR_LIPOPROTEIN"/>
    <property type="match status" value="1"/>
</dbReference>
<dbReference type="InterPro" id="IPR051266">
    <property type="entry name" value="CLCR"/>
</dbReference>
<name>A0A6N7PXD9_9BACT</name>
<dbReference type="Gene3D" id="3.40.50.410">
    <property type="entry name" value="von Willebrand factor, type A domain"/>
    <property type="match status" value="1"/>
</dbReference>
<feature type="domain" description="VWFA" evidence="3">
    <location>
        <begin position="197"/>
        <end position="377"/>
    </location>
</feature>
<keyword evidence="2" id="KW-0732">Signal</keyword>
<sequence>MKHRSLRLFGVPFLAFASLGGSLAACFAVDGSTSAGGFAEASGGNGPVGSVGAGAGEGHGGGFHGGGGGGDLPTEPPPSDPAVPVPSQDAGTDASTEFTCEGLDDSKPVVLYLSADDSNSMGSPVHVRELIHLGLEPMAHEIRTYEFLNYYKIRYQAPPAGELAIFPELANTAVENELDFQIAVRSYDAVEPRRPMTVTFVLDTSGSMGGPGIERERAAVKALAASLSEGDVVNAVTWNTSNNVVLSGHVVTGPNDPKIVALADGLQANGGTDLHSGLVAGYALAEQHYGPGRLNRMVLISDGGANVGQTDADFIGEKSKDADKEGIYLVGVGTGPAGSYEDRLMDIVTDKGRGAYIYLDDPAEAARMFVDRFDETMEVAARGVQVELTMPWYFQMHKFYGEEYSENPEEVEPQHLAPSDAMIFNQVLKACDPAQIVQADTITVRARWKTPLTYLDQETAITTTVGELLSAQKPGLPKAKAIVAFAEALKSGGHQALVDAHALAKAANTQGDDPELLEVLSILEKHPQY</sequence>
<feature type="compositionally biased region" description="Gly residues" evidence="1">
    <location>
        <begin position="49"/>
        <end position="71"/>
    </location>
</feature>
<proteinExistence type="predicted"/>
<evidence type="ECO:0000313" key="4">
    <source>
        <dbReference type="EMBL" id="MRG95090.1"/>
    </source>
</evidence>
<feature type="region of interest" description="Disordered" evidence="1">
    <location>
        <begin position="49"/>
        <end position="97"/>
    </location>
</feature>
<dbReference type="PANTHER" id="PTHR10579:SF43">
    <property type="entry name" value="ZINC FINGER (C3HC4-TYPE RING FINGER) FAMILY PROTEIN"/>
    <property type="match status" value="1"/>
</dbReference>
<dbReference type="Proteomes" id="UP000440224">
    <property type="component" value="Unassembled WGS sequence"/>
</dbReference>
<keyword evidence="5" id="KW-1185">Reference proteome</keyword>
<protein>
    <submittedName>
        <fullName evidence="4">VWA domain-containing protein</fullName>
    </submittedName>
</protein>
<dbReference type="RefSeq" id="WP_153821919.1">
    <property type="nucleotide sequence ID" value="NZ_WJIE01000007.1"/>
</dbReference>
<comment type="caution">
    <text evidence="4">The sequence shown here is derived from an EMBL/GenBank/DDBJ whole genome shotgun (WGS) entry which is preliminary data.</text>
</comment>
<dbReference type="SUPFAM" id="SSF53300">
    <property type="entry name" value="vWA-like"/>
    <property type="match status" value="1"/>
</dbReference>
<dbReference type="Pfam" id="PF00092">
    <property type="entry name" value="VWA"/>
    <property type="match status" value="1"/>
</dbReference>